<dbReference type="EMBL" id="LMUA01000016">
    <property type="protein sequence ID" value="KUE75770.1"/>
    <property type="molecule type" value="Genomic_DNA"/>
</dbReference>
<keyword evidence="6" id="KW-0645">Protease</keyword>
<feature type="compositionally biased region" description="Basic and acidic residues" evidence="16">
    <location>
        <begin position="1"/>
        <end position="10"/>
    </location>
</feature>
<dbReference type="GO" id="GO:0009002">
    <property type="term" value="F:serine-type D-Ala-D-Ala carboxypeptidase activity"/>
    <property type="evidence" value="ECO:0007669"/>
    <property type="project" value="UniProtKB-EC"/>
</dbReference>
<keyword evidence="5" id="KW-0121">Carboxypeptidase</keyword>
<feature type="domain" description="Penicillin-binding protein transpeptidase" evidence="18">
    <location>
        <begin position="555"/>
        <end position="727"/>
    </location>
</feature>
<keyword evidence="9" id="KW-0378">Hydrolase</keyword>
<evidence type="ECO:0000259" key="18">
    <source>
        <dbReference type="Pfam" id="PF00905"/>
    </source>
</evidence>
<dbReference type="AlphaFoldDB" id="A0A0W7TPK0"/>
<keyword evidence="17" id="KW-1133">Transmembrane helix</keyword>
<dbReference type="InterPro" id="IPR023346">
    <property type="entry name" value="Lysozyme-like_dom_sf"/>
</dbReference>
<dbReference type="UniPathway" id="UPA00219"/>
<evidence type="ECO:0000313" key="20">
    <source>
        <dbReference type="EMBL" id="KUE75770.1"/>
    </source>
</evidence>
<keyword evidence="12" id="KW-0511">Multifunctional enzyme</keyword>
<comment type="function">
    <text evidence="1">Cell wall formation. Synthesis of cross-linked peptidoglycan from the lipid intermediates. The enzyme has a penicillin-insensitive transglycosylase N-terminal domain (formation of linear glycan strands) and a penicillin-sensitive transpeptidase C-terminal domain (cross-linking of the peptide subunits).</text>
</comment>
<dbReference type="EC" id="2.4.99.28" evidence="14"/>
<dbReference type="PANTHER" id="PTHR32282:SF33">
    <property type="entry name" value="PEPTIDOGLYCAN GLYCOSYLTRANSFERASE"/>
    <property type="match status" value="1"/>
</dbReference>
<dbReference type="InterPro" id="IPR001460">
    <property type="entry name" value="PCN-bd_Tpept"/>
</dbReference>
<dbReference type="GO" id="GO:0006508">
    <property type="term" value="P:proteolysis"/>
    <property type="evidence" value="ECO:0007669"/>
    <property type="project" value="UniProtKB-KW"/>
</dbReference>
<dbReference type="GO" id="GO:0046677">
    <property type="term" value="P:response to antibiotic"/>
    <property type="evidence" value="ECO:0007669"/>
    <property type="project" value="UniProtKB-KW"/>
</dbReference>
<evidence type="ECO:0000256" key="6">
    <source>
        <dbReference type="ARBA" id="ARBA00022670"/>
    </source>
</evidence>
<dbReference type="EC" id="3.4.16.4" evidence="3"/>
<evidence type="ECO:0000256" key="9">
    <source>
        <dbReference type="ARBA" id="ARBA00022801"/>
    </source>
</evidence>
<comment type="catalytic activity">
    <reaction evidence="13">
        <text>Preferential cleavage: (Ac)2-L-Lys-D-Ala-|-D-Ala. Also transpeptidation of peptidyl-alanyl moieties that are N-acyl substituents of D-alanine.</text>
        <dbReference type="EC" id="3.4.16.4"/>
    </reaction>
</comment>
<comment type="subcellular location">
    <subcellularLocation>
        <location evidence="2">Cell membrane</location>
        <topology evidence="2">Single-pass type II membrane protein</topology>
    </subcellularLocation>
</comment>
<evidence type="ECO:0000256" key="16">
    <source>
        <dbReference type="SAM" id="MobiDB-lite"/>
    </source>
</evidence>
<dbReference type="GO" id="GO:0005886">
    <property type="term" value="C:plasma membrane"/>
    <property type="evidence" value="ECO:0007669"/>
    <property type="project" value="UniProtKB-SubCell"/>
</dbReference>
<sequence>MKVKLPERRAVSAPGRQDGGAPAAAPLKTRGGKTARRVLRRIGYIAACCCCVGVMLASVAAVVFASYLARLSGTDADMPDLYVLKMAENSIVYAADPAGGDWTEYAVFTGENDRVWTPLEQFPQTLRDAVVSVEDRNFWNQRFGINPGRILGAAVNELTGHRLYGSRQGASTLEQQLIENLTGDSAQSISGKFKEISRAIVMAGRYSKDMILEAYLNIAPLTGTLSGMQAGAQQYFGKDASQLTLAESATLASIPRSPVAYSPYSNPEKLLERRNWVLKLMLDQERISQADYDAAAAAPLGVRSREEAAAASPRGKVNSYFTDAVFERLAGDIMEKENCGRAAAVTRIRTGGLRIFSTVDLRLQRMLEAFMENDGEDGYFPALWRQEEADTGIPFDSADAVSYGDDGLPLNAQGEPVFRPDDTPVYEQDGTTLLRGSSAQPNADGVHTLVFYRNIRTQAAVATMDYEGHVLALVGGVGEKRYDLSLNRAADVPRQIGSTMKPLAAYALGIENGVINYSSLIADAPLYTQQDHRILNTEYCRKLGLSLDPGDPANQARDDVWRAWPTNYNGPGTGRPVVVADALAQSLNTVPVQIGDMLGKRRLFDFVYGSLGLTHLDPERDNDLGPLVLGSQTHGVTPVQLANAYSVFRDGVYRPALYYTKVTLADGSTYLDPAQDSYAVQAVSPQTAYIMNRLLRGVLTAPGGTARGMAPAGEMEAAAKTGTTTDYRDFTFVGLTPYYVTAGWWGYDVPADLSQQGVRTGKPLQTLWRDYMQQAQEGLPYLEFPVPEGVVARRYDPATGCLVPSGGAVGYYTEDNLPPEQPALP</sequence>
<evidence type="ECO:0000256" key="2">
    <source>
        <dbReference type="ARBA" id="ARBA00004401"/>
    </source>
</evidence>
<evidence type="ECO:0000256" key="5">
    <source>
        <dbReference type="ARBA" id="ARBA00022645"/>
    </source>
</evidence>
<evidence type="ECO:0000256" key="10">
    <source>
        <dbReference type="ARBA" id="ARBA00022968"/>
    </source>
</evidence>
<dbReference type="InterPro" id="IPR050396">
    <property type="entry name" value="Glycosyltr_51/Transpeptidase"/>
</dbReference>
<evidence type="ECO:0000256" key="7">
    <source>
        <dbReference type="ARBA" id="ARBA00022676"/>
    </source>
</evidence>
<evidence type="ECO:0000256" key="14">
    <source>
        <dbReference type="ARBA" id="ARBA00044770"/>
    </source>
</evidence>
<evidence type="ECO:0000256" key="8">
    <source>
        <dbReference type="ARBA" id="ARBA00022679"/>
    </source>
</evidence>
<dbReference type="Proteomes" id="UP000053433">
    <property type="component" value="Unassembled WGS sequence"/>
</dbReference>
<dbReference type="Pfam" id="PF00905">
    <property type="entry name" value="Transpeptidase"/>
    <property type="match status" value="1"/>
</dbReference>
<comment type="caution">
    <text evidence="20">The sequence shown here is derived from an EMBL/GenBank/DDBJ whole genome shotgun (WGS) entry which is preliminary data.</text>
</comment>
<dbReference type="GO" id="GO:0009252">
    <property type="term" value="P:peptidoglycan biosynthetic process"/>
    <property type="evidence" value="ECO:0007669"/>
    <property type="project" value="UniProtKB-UniPathway"/>
</dbReference>
<feature type="domain" description="Glycosyl transferase family 51" evidence="19">
    <location>
        <begin position="110"/>
        <end position="281"/>
    </location>
</feature>
<dbReference type="SUPFAM" id="SSF53955">
    <property type="entry name" value="Lysozyme-like"/>
    <property type="match status" value="1"/>
</dbReference>
<evidence type="ECO:0000256" key="4">
    <source>
        <dbReference type="ARBA" id="ARBA00018638"/>
    </source>
</evidence>
<keyword evidence="10" id="KW-0735">Signal-anchor</keyword>
<evidence type="ECO:0000256" key="12">
    <source>
        <dbReference type="ARBA" id="ARBA00023268"/>
    </source>
</evidence>
<accession>A0A0W7TPK0</accession>
<dbReference type="Gene3D" id="1.10.3810.10">
    <property type="entry name" value="Biosynthetic peptidoglycan transglycosylase-like"/>
    <property type="match status" value="1"/>
</dbReference>
<dbReference type="Gene3D" id="3.40.710.10">
    <property type="entry name" value="DD-peptidase/beta-lactamase superfamily"/>
    <property type="match status" value="1"/>
</dbReference>
<dbReference type="RefSeq" id="WP_058723421.1">
    <property type="nucleotide sequence ID" value="NZ_LMUA01000016.1"/>
</dbReference>
<evidence type="ECO:0000256" key="15">
    <source>
        <dbReference type="ARBA" id="ARBA00049902"/>
    </source>
</evidence>
<dbReference type="PANTHER" id="PTHR32282">
    <property type="entry name" value="BINDING PROTEIN TRANSPEPTIDASE, PUTATIVE-RELATED"/>
    <property type="match status" value="1"/>
</dbReference>
<evidence type="ECO:0000256" key="1">
    <source>
        <dbReference type="ARBA" id="ARBA00002624"/>
    </source>
</evidence>
<dbReference type="InterPro" id="IPR012338">
    <property type="entry name" value="Beta-lactam/transpept-like"/>
</dbReference>
<dbReference type="GO" id="GO:0008658">
    <property type="term" value="F:penicillin binding"/>
    <property type="evidence" value="ECO:0007669"/>
    <property type="project" value="InterPro"/>
</dbReference>
<dbReference type="InterPro" id="IPR001264">
    <property type="entry name" value="Glyco_trans_51"/>
</dbReference>
<name>A0A0W7TPK0_9FIRM</name>
<keyword evidence="17" id="KW-0472">Membrane</keyword>
<gene>
    <name evidence="20" type="ORF">ASJ35_12050</name>
</gene>
<organism evidence="20 21">
    <name type="scientific">Ruthenibacterium lactatiformans</name>
    <dbReference type="NCBI Taxonomy" id="1550024"/>
    <lineage>
        <taxon>Bacteria</taxon>
        <taxon>Bacillati</taxon>
        <taxon>Bacillota</taxon>
        <taxon>Clostridia</taxon>
        <taxon>Eubacteriales</taxon>
        <taxon>Oscillospiraceae</taxon>
        <taxon>Ruthenibacterium</taxon>
    </lineage>
</organism>
<evidence type="ECO:0000256" key="13">
    <source>
        <dbReference type="ARBA" id="ARBA00034000"/>
    </source>
</evidence>
<evidence type="ECO:0000256" key="3">
    <source>
        <dbReference type="ARBA" id="ARBA00012448"/>
    </source>
</evidence>
<evidence type="ECO:0000256" key="17">
    <source>
        <dbReference type="SAM" id="Phobius"/>
    </source>
</evidence>
<evidence type="ECO:0000259" key="19">
    <source>
        <dbReference type="Pfam" id="PF00912"/>
    </source>
</evidence>
<feature type="transmembrane region" description="Helical" evidence="17">
    <location>
        <begin position="42"/>
        <end position="69"/>
    </location>
</feature>
<protein>
    <recommendedName>
        <fullName evidence="4">Penicillin-binding protein 1A</fullName>
        <ecNumber evidence="14">2.4.99.28</ecNumber>
        <ecNumber evidence="3">3.4.16.4</ecNumber>
    </recommendedName>
</protein>
<evidence type="ECO:0000256" key="11">
    <source>
        <dbReference type="ARBA" id="ARBA00023251"/>
    </source>
</evidence>
<dbReference type="Pfam" id="PF00912">
    <property type="entry name" value="Transgly"/>
    <property type="match status" value="1"/>
</dbReference>
<comment type="catalytic activity">
    <reaction evidence="15">
        <text>[GlcNAc-(1-&gt;4)-Mur2Ac(oyl-L-Ala-gamma-D-Glu-L-Lys-D-Ala-D-Ala)](n)-di-trans,octa-cis-undecaprenyl diphosphate + beta-D-GlcNAc-(1-&gt;4)-Mur2Ac(oyl-L-Ala-gamma-D-Glu-L-Lys-D-Ala-D-Ala)-di-trans,octa-cis-undecaprenyl diphosphate = [GlcNAc-(1-&gt;4)-Mur2Ac(oyl-L-Ala-gamma-D-Glu-L-Lys-D-Ala-D-Ala)](n+1)-di-trans,octa-cis-undecaprenyl diphosphate + di-trans,octa-cis-undecaprenyl diphosphate + H(+)</text>
        <dbReference type="Rhea" id="RHEA:23708"/>
        <dbReference type="Rhea" id="RHEA-COMP:9602"/>
        <dbReference type="Rhea" id="RHEA-COMP:9603"/>
        <dbReference type="ChEBI" id="CHEBI:15378"/>
        <dbReference type="ChEBI" id="CHEBI:58405"/>
        <dbReference type="ChEBI" id="CHEBI:60033"/>
        <dbReference type="ChEBI" id="CHEBI:78435"/>
        <dbReference type="EC" id="2.4.99.28"/>
    </reaction>
</comment>
<dbReference type="GO" id="GO:0008955">
    <property type="term" value="F:peptidoglycan glycosyltransferase activity"/>
    <property type="evidence" value="ECO:0007669"/>
    <property type="project" value="UniProtKB-EC"/>
</dbReference>
<keyword evidence="8" id="KW-0808">Transferase</keyword>
<dbReference type="InterPro" id="IPR036950">
    <property type="entry name" value="PBP_transglycosylase"/>
</dbReference>
<feature type="region of interest" description="Disordered" evidence="16">
    <location>
        <begin position="1"/>
        <end position="28"/>
    </location>
</feature>
<dbReference type="SUPFAM" id="SSF56601">
    <property type="entry name" value="beta-lactamase/transpeptidase-like"/>
    <property type="match status" value="1"/>
</dbReference>
<keyword evidence="11" id="KW-0046">Antibiotic resistance</keyword>
<keyword evidence="7" id="KW-0328">Glycosyltransferase</keyword>
<keyword evidence="17" id="KW-0812">Transmembrane</keyword>
<reference evidence="20 21" key="1">
    <citation type="submission" date="2015-10" db="EMBL/GenBank/DDBJ databases">
        <title>A novel member of the family Ruminococcaceae isolated from human faeces.</title>
        <authorList>
            <person name="Shkoporov A.N."/>
            <person name="Chaplin A.V."/>
            <person name="Motuzova O.V."/>
            <person name="Kafarskaia L.I."/>
            <person name="Efimov B.A."/>
        </authorList>
    </citation>
    <scope>NUCLEOTIDE SEQUENCE [LARGE SCALE GENOMIC DNA]</scope>
    <source>
        <strain evidence="20 21">668</strain>
    </source>
</reference>
<proteinExistence type="predicted"/>
<evidence type="ECO:0000313" key="21">
    <source>
        <dbReference type="Proteomes" id="UP000053433"/>
    </source>
</evidence>